<keyword evidence="1" id="KW-0472">Membrane</keyword>
<organism evidence="2 3">
    <name type="scientific">Bizionia saleffrena</name>
    <dbReference type="NCBI Taxonomy" id="291189"/>
    <lineage>
        <taxon>Bacteria</taxon>
        <taxon>Pseudomonadati</taxon>
        <taxon>Bacteroidota</taxon>
        <taxon>Flavobacteriia</taxon>
        <taxon>Flavobacteriales</taxon>
        <taxon>Flavobacteriaceae</taxon>
        <taxon>Bizionia</taxon>
    </lineage>
</organism>
<dbReference type="Proteomes" id="UP000323324">
    <property type="component" value="Unassembled WGS sequence"/>
</dbReference>
<sequence>MNRLAFIIMPLLIFAMTIMIKLVIISFSTPKLRLSKNIKYDLKKAIKLDGDYSDLKLIFDKKERLDIRNNTIKNQDLYDFNADLSFVLEDM</sequence>
<reference evidence="2 3" key="1">
    <citation type="submission" date="2019-08" db="EMBL/GenBank/DDBJ databases">
        <title>Genomes of Antarctic Bizionia species.</title>
        <authorList>
            <person name="Bowman J.P."/>
        </authorList>
    </citation>
    <scope>NUCLEOTIDE SEQUENCE [LARGE SCALE GENOMIC DNA]</scope>
    <source>
        <strain evidence="2 3">HFD</strain>
    </source>
</reference>
<dbReference type="RefSeq" id="WP_148370119.1">
    <property type="nucleotide sequence ID" value="NZ_VSKM01000009.1"/>
</dbReference>
<evidence type="ECO:0000313" key="2">
    <source>
        <dbReference type="EMBL" id="TYB73011.1"/>
    </source>
</evidence>
<gene>
    <name evidence="2" type="ORF">ES676_09645</name>
</gene>
<feature type="transmembrane region" description="Helical" evidence="1">
    <location>
        <begin position="6"/>
        <end position="27"/>
    </location>
</feature>
<proteinExistence type="predicted"/>
<keyword evidence="3" id="KW-1185">Reference proteome</keyword>
<accession>A0A8H2LG13</accession>
<dbReference type="EMBL" id="VSKM01000009">
    <property type="protein sequence ID" value="TYB73011.1"/>
    <property type="molecule type" value="Genomic_DNA"/>
</dbReference>
<name>A0A8H2LG13_9FLAO</name>
<comment type="caution">
    <text evidence="2">The sequence shown here is derived from an EMBL/GenBank/DDBJ whole genome shotgun (WGS) entry which is preliminary data.</text>
</comment>
<keyword evidence="1" id="KW-0812">Transmembrane</keyword>
<evidence type="ECO:0000256" key="1">
    <source>
        <dbReference type="SAM" id="Phobius"/>
    </source>
</evidence>
<keyword evidence="1" id="KW-1133">Transmembrane helix</keyword>
<evidence type="ECO:0000313" key="3">
    <source>
        <dbReference type="Proteomes" id="UP000323324"/>
    </source>
</evidence>
<dbReference type="AlphaFoldDB" id="A0A8H2LG13"/>
<protein>
    <submittedName>
        <fullName evidence="2">Uncharacterized protein</fullName>
    </submittedName>
</protein>